<evidence type="ECO:0000313" key="1">
    <source>
        <dbReference type="EMBL" id="MBR7801272.1"/>
    </source>
</evidence>
<dbReference type="AlphaFoldDB" id="A0A941IGD9"/>
<dbReference type="RefSeq" id="WP_212676386.1">
    <property type="nucleotide sequence ID" value="NZ_JAGSPJ010000006.1"/>
</dbReference>
<accession>A0A941IGD9</accession>
<comment type="caution">
    <text evidence="1">The sequence shown here is derived from an EMBL/GenBank/DDBJ whole genome shotgun (WGS) entry which is preliminary data.</text>
</comment>
<name>A0A941IGD9_9BURK</name>
<dbReference type="EMBL" id="JAGSPJ010000006">
    <property type="protein sequence ID" value="MBR7801272.1"/>
    <property type="molecule type" value="Genomic_DNA"/>
</dbReference>
<gene>
    <name evidence="1" type="ORF">KDM90_14785</name>
</gene>
<reference evidence="1" key="1">
    <citation type="submission" date="2021-04" db="EMBL/GenBank/DDBJ databases">
        <title>novel species isolated from subtropical streams in China.</title>
        <authorList>
            <person name="Lu H."/>
        </authorList>
    </citation>
    <scope>NUCLEOTIDE SEQUENCE</scope>
    <source>
        <strain evidence="1">FT137W</strain>
    </source>
</reference>
<organism evidence="1 2">
    <name type="scientific">Undibacterium fentianense</name>
    <dbReference type="NCBI Taxonomy" id="2828728"/>
    <lineage>
        <taxon>Bacteria</taxon>
        <taxon>Pseudomonadati</taxon>
        <taxon>Pseudomonadota</taxon>
        <taxon>Betaproteobacteria</taxon>
        <taxon>Burkholderiales</taxon>
        <taxon>Oxalobacteraceae</taxon>
        <taxon>Undibacterium</taxon>
    </lineage>
</organism>
<proteinExistence type="predicted"/>
<protein>
    <submittedName>
        <fullName evidence="1">Uncharacterized protein</fullName>
    </submittedName>
</protein>
<dbReference type="Proteomes" id="UP000678545">
    <property type="component" value="Unassembled WGS sequence"/>
</dbReference>
<sequence>MDALSRLFDHAPDLNEDRQRAQIMPVDFYEYMQQPRFWIGHDQDGYWLVPARAQGWHDRTIFVGHVTNLIRLVDFDGIDLGLPTHDMPNE</sequence>
<keyword evidence="2" id="KW-1185">Reference proteome</keyword>
<evidence type="ECO:0000313" key="2">
    <source>
        <dbReference type="Proteomes" id="UP000678545"/>
    </source>
</evidence>